<dbReference type="CDD" id="cd05466">
    <property type="entry name" value="PBP2_LTTR_substrate"/>
    <property type="match status" value="1"/>
</dbReference>
<sequence>MNSVDIEIFLAVVNAGTLTEAADALFISQSTLSYRIAKLEKDVGMDLIERGRGFRTLNLTPDGQKFLNIARHWMDLVHETRAIKYKQQKITLSIGAIDSAQSYILPPIYSMIKHFKETIDMHIITGQSTDLYAALNNRKIDIAIGHFEQPDPGMINSKFSGEKMVVVCKGKLKTVNNRLIDAELDTKEQVFFGFNVFFQSWYDRWIENRPYPTIQIDTANLLTTFLDDDKKWAIVPFSIANHLRESNQCHIYYLQNMPPNRITYQIRKKDPTSSAAEGLQIFDACVDFLRREQVNREIYELFTNHTNQAT</sequence>
<proteinExistence type="inferred from homology"/>
<keyword evidence="3" id="KW-0238">DNA-binding</keyword>
<dbReference type="RefSeq" id="WP_072614082.1">
    <property type="nucleotide sequence ID" value="NZ_AP017935.1"/>
</dbReference>
<reference evidence="6 9" key="2">
    <citation type="submission" date="2018-02" db="EMBL/GenBank/DDBJ databases">
        <authorList>
            <person name="Rodrigo-Torres L."/>
            <person name="Arahal R. D."/>
            <person name="Lucena T."/>
        </authorList>
    </citation>
    <scope>NUCLEOTIDE SEQUENCE [LARGE SCALE GENOMIC DNA]</scope>
    <source>
        <strain evidence="6 9">CECT 8486</strain>
    </source>
</reference>
<dbReference type="Pfam" id="PF00126">
    <property type="entry name" value="HTH_1"/>
    <property type="match status" value="1"/>
</dbReference>
<evidence type="ECO:0000256" key="1">
    <source>
        <dbReference type="ARBA" id="ARBA00009437"/>
    </source>
</evidence>
<gene>
    <name evidence="7" type="primary">benM_1</name>
    <name evidence="6" type="synonym">benM_2</name>
    <name evidence="6" type="ORF">LES8486_01716</name>
    <name evidence="7" type="ORF">LES9216_00081</name>
</gene>
<dbReference type="GO" id="GO:0000976">
    <property type="term" value="F:transcription cis-regulatory region binding"/>
    <property type="evidence" value="ECO:0007669"/>
    <property type="project" value="TreeGrafter"/>
</dbReference>
<dbReference type="InterPro" id="IPR000847">
    <property type="entry name" value="LysR_HTH_N"/>
</dbReference>
<dbReference type="Pfam" id="PF03466">
    <property type="entry name" value="LysR_substrate"/>
    <property type="match status" value="1"/>
</dbReference>
<dbReference type="GO" id="GO:0003700">
    <property type="term" value="F:DNA-binding transcription factor activity"/>
    <property type="evidence" value="ECO:0007669"/>
    <property type="project" value="InterPro"/>
</dbReference>
<dbReference type="GeneID" id="99674690"/>
<dbReference type="SUPFAM" id="SSF53850">
    <property type="entry name" value="Periplasmic binding protein-like II"/>
    <property type="match status" value="1"/>
</dbReference>
<dbReference type="Gene3D" id="3.40.190.290">
    <property type="match status" value="1"/>
</dbReference>
<dbReference type="Gene3D" id="1.10.10.10">
    <property type="entry name" value="Winged helix-like DNA-binding domain superfamily/Winged helix DNA-binding domain"/>
    <property type="match status" value="1"/>
</dbReference>
<organism evidence="7 8">
    <name type="scientific">Leuconostoc suionicum</name>
    <dbReference type="NCBI Taxonomy" id="1511761"/>
    <lineage>
        <taxon>Bacteria</taxon>
        <taxon>Bacillati</taxon>
        <taxon>Bacillota</taxon>
        <taxon>Bacilli</taxon>
        <taxon>Lactobacillales</taxon>
        <taxon>Lactobacillaceae</taxon>
        <taxon>Leuconostoc</taxon>
    </lineage>
</organism>
<dbReference type="SUPFAM" id="SSF46785">
    <property type="entry name" value="Winged helix' DNA-binding domain"/>
    <property type="match status" value="1"/>
</dbReference>
<evidence type="ECO:0000256" key="3">
    <source>
        <dbReference type="ARBA" id="ARBA00023125"/>
    </source>
</evidence>
<name>A0A2N9K6G8_9LACO</name>
<evidence type="ECO:0000313" key="8">
    <source>
        <dbReference type="Proteomes" id="UP000237923"/>
    </source>
</evidence>
<evidence type="ECO:0000256" key="2">
    <source>
        <dbReference type="ARBA" id="ARBA00023015"/>
    </source>
</evidence>
<protein>
    <submittedName>
        <fullName evidence="7">HTH-type transcriptional regulator BenM</fullName>
    </submittedName>
</protein>
<evidence type="ECO:0000313" key="9">
    <source>
        <dbReference type="Proteomes" id="UP000239237"/>
    </source>
</evidence>
<dbReference type="Proteomes" id="UP000237923">
    <property type="component" value="Unassembled WGS sequence"/>
</dbReference>
<dbReference type="InterPro" id="IPR036388">
    <property type="entry name" value="WH-like_DNA-bd_sf"/>
</dbReference>
<comment type="similarity">
    <text evidence="1">Belongs to the LysR transcriptional regulatory family.</text>
</comment>
<reference evidence="7 8" key="1">
    <citation type="submission" date="2018-02" db="EMBL/GenBank/DDBJ databases">
        <authorList>
            <person name="Cohen D.B."/>
            <person name="Kent A.D."/>
        </authorList>
    </citation>
    <scope>NUCLEOTIDE SEQUENCE [LARGE SCALE GENOMIC DNA]</scope>
    <source>
        <strain evidence="7 8">CECT 9216</strain>
    </source>
</reference>
<evidence type="ECO:0000313" key="7">
    <source>
        <dbReference type="EMBL" id="SPE06194.1"/>
    </source>
</evidence>
<feature type="domain" description="HTH lysR-type" evidence="5">
    <location>
        <begin position="1"/>
        <end position="57"/>
    </location>
</feature>
<dbReference type="InterPro" id="IPR036390">
    <property type="entry name" value="WH_DNA-bd_sf"/>
</dbReference>
<dbReference type="Proteomes" id="UP000239237">
    <property type="component" value="Unassembled WGS sequence"/>
</dbReference>
<evidence type="ECO:0000259" key="5">
    <source>
        <dbReference type="PROSITE" id="PS50931"/>
    </source>
</evidence>
<evidence type="ECO:0000313" key="6">
    <source>
        <dbReference type="EMBL" id="SPD94532.1"/>
    </source>
</evidence>
<dbReference type="AlphaFoldDB" id="A0A2N9K6G8"/>
<dbReference type="KEGG" id="lsu:A6B45_07775"/>
<dbReference type="PANTHER" id="PTHR30126:SF40">
    <property type="entry name" value="HTH-TYPE TRANSCRIPTIONAL REGULATOR GLTR"/>
    <property type="match status" value="1"/>
</dbReference>
<keyword evidence="9" id="KW-1185">Reference proteome</keyword>
<keyword evidence="4" id="KW-0804">Transcription</keyword>
<dbReference type="PANTHER" id="PTHR30126">
    <property type="entry name" value="HTH-TYPE TRANSCRIPTIONAL REGULATOR"/>
    <property type="match status" value="1"/>
</dbReference>
<keyword evidence="2" id="KW-0805">Transcription regulation</keyword>
<dbReference type="EMBL" id="OKQR01000004">
    <property type="protein sequence ID" value="SPD94532.1"/>
    <property type="molecule type" value="Genomic_DNA"/>
</dbReference>
<dbReference type="PRINTS" id="PR00039">
    <property type="entry name" value="HTHLYSR"/>
</dbReference>
<dbReference type="InterPro" id="IPR005119">
    <property type="entry name" value="LysR_subst-bd"/>
</dbReference>
<dbReference type="EMBL" id="OKQU01000001">
    <property type="protein sequence ID" value="SPE06194.1"/>
    <property type="molecule type" value="Genomic_DNA"/>
</dbReference>
<accession>A0A2N9K6G8</accession>
<evidence type="ECO:0000256" key="4">
    <source>
        <dbReference type="ARBA" id="ARBA00023163"/>
    </source>
</evidence>
<dbReference type="PROSITE" id="PS50931">
    <property type="entry name" value="HTH_LYSR"/>
    <property type="match status" value="1"/>
</dbReference>